<keyword evidence="4" id="KW-0460">Magnesium</keyword>
<accession>A0A8T0UQ29</accession>
<keyword evidence="3" id="KW-0378">Hydrolase</keyword>
<dbReference type="Proteomes" id="UP000823388">
    <property type="component" value="Chromosome 3K"/>
</dbReference>
<evidence type="ECO:0000256" key="3">
    <source>
        <dbReference type="ARBA" id="ARBA00022801"/>
    </source>
</evidence>
<organism evidence="5 6">
    <name type="scientific">Panicum virgatum</name>
    <name type="common">Blackwell switchgrass</name>
    <dbReference type="NCBI Taxonomy" id="38727"/>
    <lineage>
        <taxon>Eukaryota</taxon>
        <taxon>Viridiplantae</taxon>
        <taxon>Streptophyta</taxon>
        <taxon>Embryophyta</taxon>
        <taxon>Tracheophyta</taxon>
        <taxon>Spermatophyta</taxon>
        <taxon>Magnoliopsida</taxon>
        <taxon>Liliopsida</taxon>
        <taxon>Poales</taxon>
        <taxon>Poaceae</taxon>
        <taxon>PACMAD clade</taxon>
        <taxon>Panicoideae</taxon>
        <taxon>Panicodae</taxon>
        <taxon>Paniceae</taxon>
        <taxon>Panicinae</taxon>
        <taxon>Panicum</taxon>
        <taxon>Panicum sect. Hiantes</taxon>
    </lineage>
</organism>
<dbReference type="AlphaFoldDB" id="A0A8T0UQ29"/>
<dbReference type="InterPro" id="IPR055295">
    <property type="entry name" value="NUDT22/NUDT9-like"/>
</dbReference>
<keyword evidence="6" id="KW-1185">Reference proteome</keyword>
<evidence type="ECO:0000256" key="4">
    <source>
        <dbReference type="ARBA" id="ARBA00022842"/>
    </source>
</evidence>
<keyword evidence="2" id="KW-0479">Metal-binding</keyword>
<evidence type="ECO:0000256" key="2">
    <source>
        <dbReference type="ARBA" id="ARBA00022723"/>
    </source>
</evidence>
<comment type="cofactor">
    <cofactor evidence="1">
        <name>Mg(2+)</name>
        <dbReference type="ChEBI" id="CHEBI:18420"/>
    </cofactor>
</comment>
<comment type="caution">
    <text evidence="5">The sequence shown here is derived from an EMBL/GenBank/DDBJ whole genome shotgun (WGS) entry which is preliminary data.</text>
</comment>
<dbReference type="GO" id="GO:0052751">
    <property type="term" value="F:GDP-mannose hydrolase activity"/>
    <property type="evidence" value="ECO:0007669"/>
    <property type="project" value="TreeGrafter"/>
</dbReference>
<proteinExistence type="predicted"/>
<gene>
    <name evidence="5" type="ORF">PVAP13_3KG113727</name>
</gene>
<dbReference type="PANTHER" id="PTHR31835:SF1">
    <property type="entry name" value="URIDINE DIPHOSPHATE GLUCOSE PYROPHOSPHATASE NUDT22"/>
    <property type="match status" value="1"/>
</dbReference>
<evidence type="ECO:0000313" key="6">
    <source>
        <dbReference type="Proteomes" id="UP000823388"/>
    </source>
</evidence>
<dbReference type="GO" id="GO:0046872">
    <property type="term" value="F:metal ion binding"/>
    <property type="evidence" value="ECO:0007669"/>
    <property type="project" value="UniProtKB-KW"/>
</dbReference>
<evidence type="ECO:0000256" key="1">
    <source>
        <dbReference type="ARBA" id="ARBA00001946"/>
    </source>
</evidence>
<sequence length="101" mass="11211">MAGTASAADPGTAFKLLLSCPAGLPRSRVSVKFGQSFDRIPHPDAALEESISQIWNQRLQRNPSLYNGTKFRVCICSSILICSFCCSTDTWRCRHLVIKTY</sequence>
<dbReference type="PANTHER" id="PTHR31835">
    <property type="entry name" value="URIDINE DIPHOSPHATE GLUCOSE PYROPHOSPHATASE"/>
    <property type="match status" value="1"/>
</dbReference>
<name>A0A8T0UQ29_PANVG</name>
<evidence type="ECO:0000313" key="5">
    <source>
        <dbReference type="EMBL" id="KAG2624218.1"/>
    </source>
</evidence>
<dbReference type="EMBL" id="CM029041">
    <property type="protein sequence ID" value="KAG2624218.1"/>
    <property type="molecule type" value="Genomic_DNA"/>
</dbReference>
<protein>
    <submittedName>
        <fullName evidence="5">Uncharacterized protein</fullName>
    </submittedName>
</protein>
<reference evidence="5" key="1">
    <citation type="submission" date="2020-05" db="EMBL/GenBank/DDBJ databases">
        <title>WGS assembly of Panicum virgatum.</title>
        <authorList>
            <person name="Lovell J.T."/>
            <person name="Jenkins J."/>
            <person name="Shu S."/>
            <person name="Juenger T.E."/>
            <person name="Schmutz J."/>
        </authorList>
    </citation>
    <scope>NUCLEOTIDE SEQUENCE</scope>
    <source>
        <strain evidence="5">AP13</strain>
    </source>
</reference>